<feature type="domain" description="Signal transduction histidine kinase internal region" evidence="3">
    <location>
        <begin position="428"/>
        <end position="507"/>
    </location>
</feature>
<reference evidence="4 5" key="1">
    <citation type="submission" date="2024-04" db="EMBL/GenBank/DDBJ databases">
        <title>Genome sequencing and assembly of rice foliar adapted Chryseobacterium endophyticum OsEnb-ALM-A6.</title>
        <authorList>
            <person name="Kumar S."/>
            <person name="Javed M."/>
            <person name="Chouhan V."/>
            <person name="Charishma K."/>
            <person name="Patel A."/>
            <person name="Kumar M."/>
            <person name="Sahu K.P."/>
            <person name="Kumar A."/>
        </authorList>
    </citation>
    <scope>NUCLEOTIDE SEQUENCE [LARGE SCALE GENOMIC DNA]</scope>
    <source>
        <strain evidence="4 5">OsEnb-ALM-A6</strain>
    </source>
</reference>
<dbReference type="RefSeq" id="WP_345765828.1">
    <property type="nucleotide sequence ID" value="NZ_CP154834.1"/>
</dbReference>
<dbReference type="InterPro" id="IPR036890">
    <property type="entry name" value="HATPase_C_sf"/>
</dbReference>
<dbReference type="PANTHER" id="PTHR34220:SF7">
    <property type="entry name" value="SENSOR HISTIDINE KINASE YPDA"/>
    <property type="match status" value="1"/>
</dbReference>
<evidence type="ECO:0000256" key="2">
    <source>
        <dbReference type="SAM" id="Phobius"/>
    </source>
</evidence>
<organism evidence="4 5">
    <name type="scientific">Chryseobacterium endophyticum</name>
    <dbReference type="NCBI Taxonomy" id="1854762"/>
    <lineage>
        <taxon>Bacteria</taxon>
        <taxon>Pseudomonadati</taxon>
        <taxon>Bacteroidota</taxon>
        <taxon>Flavobacteriia</taxon>
        <taxon>Flavobacteriales</taxon>
        <taxon>Weeksellaceae</taxon>
        <taxon>Chryseobacterium group</taxon>
        <taxon>Chryseobacterium</taxon>
    </lineage>
</organism>
<dbReference type="InterPro" id="IPR011990">
    <property type="entry name" value="TPR-like_helical_dom_sf"/>
</dbReference>
<proteinExistence type="predicted"/>
<accession>A0AAU6WL54</accession>
<keyword evidence="2" id="KW-0472">Membrane</keyword>
<dbReference type="PANTHER" id="PTHR34220">
    <property type="entry name" value="SENSOR HISTIDINE KINASE YPDA"/>
    <property type="match status" value="1"/>
</dbReference>
<evidence type="ECO:0000313" key="4">
    <source>
        <dbReference type="EMBL" id="XAO73304.1"/>
    </source>
</evidence>
<dbReference type="SMART" id="SM00028">
    <property type="entry name" value="TPR"/>
    <property type="match status" value="6"/>
</dbReference>
<keyword evidence="4" id="KW-0808">Transferase</keyword>
<dbReference type="Pfam" id="PF13181">
    <property type="entry name" value="TPR_8"/>
    <property type="match status" value="3"/>
</dbReference>
<evidence type="ECO:0000256" key="1">
    <source>
        <dbReference type="PROSITE-ProRule" id="PRU00339"/>
    </source>
</evidence>
<dbReference type="PROSITE" id="PS50005">
    <property type="entry name" value="TPR"/>
    <property type="match status" value="1"/>
</dbReference>
<dbReference type="InterPro" id="IPR019734">
    <property type="entry name" value="TPR_rpt"/>
</dbReference>
<sequence length="607" mass="70510">MKKIIFYFFTVYSFFNAQNKLTDSLAAVLGQTTNPSERTQLLNRISDSYKTSDPNAMQKFAHEALGLAKKTNNVKEEVLAYQNLGTSGIILGNYRKALQYFDLTEKKLTNLNRADRETREILAKTFGSKGIIYSEQNDYSKALGNDFKAMNIYEDTNNEAQLSKIYNNIGVIYQSIGDKEKALHYFLKSYTLQKNIGAASLGAVCSNIGLIYLDKKLPEKAKAFFDEGLDEFRKNPSTRDLGELYNSLSQYYISKRQPEKAKEYLLKAEETFKSIDDKFGLSNTYLFLSRICFNENRLDKSTELANKSLAISKKLNLPETNVKSEELLSMIFDRKDNKEQALIHLKNYNGEKEKLLKTENAKERIKTELNFEFERQKIEQKEKTDREKMKWYFGFLMLLILLTGIFFFFRNKEREKTILLQKQLAEFQHKALHLQMNPHFVFNCLAAISSFIMQNDKEEAIKYLAKFSKLMRLTLDFSKESLITIDKEIESLKNYLELEQLRFNRKFDFEISKDPLIEDDTALPSLLLQPYIENAVIHGVVPKEGKGFIRIKFEQTKESLICEIQDNGIGIETAKKLKENSVNIHKSMAMDISRKRLETLEKLEKRK</sequence>
<evidence type="ECO:0000313" key="5">
    <source>
        <dbReference type="Proteomes" id="UP001463665"/>
    </source>
</evidence>
<dbReference type="GO" id="GO:0016020">
    <property type="term" value="C:membrane"/>
    <property type="evidence" value="ECO:0007669"/>
    <property type="project" value="InterPro"/>
</dbReference>
<dbReference type="GO" id="GO:0000155">
    <property type="term" value="F:phosphorelay sensor kinase activity"/>
    <property type="evidence" value="ECO:0007669"/>
    <property type="project" value="InterPro"/>
</dbReference>
<keyword evidence="2" id="KW-1133">Transmembrane helix</keyword>
<evidence type="ECO:0000259" key="3">
    <source>
        <dbReference type="Pfam" id="PF06580"/>
    </source>
</evidence>
<dbReference type="SUPFAM" id="SSF48452">
    <property type="entry name" value="TPR-like"/>
    <property type="match status" value="2"/>
</dbReference>
<keyword evidence="4" id="KW-0418">Kinase</keyword>
<keyword evidence="2" id="KW-0812">Transmembrane</keyword>
<keyword evidence="1" id="KW-0802">TPR repeat</keyword>
<feature type="repeat" description="TPR" evidence="1">
    <location>
        <begin position="163"/>
        <end position="196"/>
    </location>
</feature>
<feature type="transmembrane region" description="Helical" evidence="2">
    <location>
        <begin position="391"/>
        <end position="409"/>
    </location>
</feature>
<dbReference type="EMBL" id="CP154834">
    <property type="protein sequence ID" value="XAO73304.1"/>
    <property type="molecule type" value="Genomic_DNA"/>
</dbReference>
<dbReference type="Proteomes" id="UP001463665">
    <property type="component" value="Chromosome"/>
</dbReference>
<dbReference type="Gene3D" id="1.25.40.10">
    <property type="entry name" value="Tetratricopeptide repeat domain"/>
    <property type="match status" value="2"/>
</dbReference>
<dbReference type="SUPFAM" id="SSF55874">
    <property type="entry name" value="ATPase domain of HSP90 chaperone/DNA topoisomerase II/histidine kinase"/>
    <property type="match status" value="1"/>
</dbReference>
<dbReference type="InterPro" id="IPR050640">
    <property type="entry name" value="Bact_2-comp_sensor_kinase"/>
</dbReference>
<name>A0AAU6WL54_9FLAO</name>
<dbReference type="Pfam" id="PF06580">
    <property type="entry name" value="His_kinase"/>
    <property type="match status" value="1"/>
</dbReference>
<dbReference type="InterPro" id="IPR010559">
    <property type="entry name" value="Sig_transdc_His_kin_internal"/>
</dbReference>
<keyword evidence="5" id="KW-1185">Reference proteome</keyword>
<gene>
    <name evidence="4" type="ORF">AAFP95_16245</name>
</gene>
<protein>
    <submittedName>
        <fullName evidence="4">Histidine kinase</fullName>
    </submittedName>
</protein>
<dbReference type="Gene3D" id="3.30.565.10">
    <property type="entry name" value="Histidine kinase-like ATPase, C-terminal domain"/>
    <property type="match status" value="1"/>
</dbReference>
<dbReference type="AlphaFoldDB" id="A0AAU6WL54"/>